<name>A0A239AE48_9BACT</name>
<gene>
    <name evidence="1" type="ORF">SAMN06265340_1227</name>
</gene>
<reference evidence="2" key="1">
    <citation type="submission" date="2017-06" db="EMBL/GenBank/DDBJ databases">
        <authorList>
            <person name="Varghese N."/>
            <person name="Submissions S."/>
        </authorList>
    </citation>
    <scope>NUCLEOTIDE SEQUENCE [LARGE SCALE GENOMIC DNA]</scope>
    <source>
        <strain evidence="2">DSM 15668</strain>
    </source>
</reference>
<dbReference type="EMBL" id="FZOB01000022">
    <property type="protein sequence ID" value="SNR93850.1"/>
    <property type="molecule type" value="Genomic_DNA"/>
</dbReference>
<organism evidence="1 2">
    <name type="scientific">Desulfurobacterium atlanticum</name>
    <dbReference type="NCBI Taxonomy" id="240169"/>
    <lineage>
        <taxon>Bacteria</taxon>
        <taxon>Pseudomonadati</taxon>
        <taxon>Aquificota</taxon>
        <taxon>Aquificia</taxon>
        <taxon>Desulfurobacteriales</taxon>
        <taxon>Desulfurobacteriaceae</taxon>
        <taxon>Desulfurobacterium</taxon>
    </lineage>
</organism>
<accession>A0A239AE48</accession>
<evidence type="ECO:0000313" key="1">
    <source>
        <dbReference type="EMBL" id="SNR93850.1"/>
    </source>
</evidence>
<sequence length="90" mass="10723">MHPAIVTVNCAYKNCITEEKLAELIKKQEFPKVYPLNEQIEVFFSEVPVSAVLSFCNKHKITVEELKNYYEQYIKPKFKNKRLEELWNIL</sequence>
<proteinExistence type="predicted"/>
<dbReference type="Proteomes" id="UP000198405">
    <property type="component" value="Unassembled WGS sequence"/>
</dbReference>
<dbReference type="RefSeq" id="WP_089323766.1">
    <property type="nucleotide sequence ID" value="NZ_FZOB01000022.1"/>
</dbReference>
<evidence type="ECO:0000313" key="2">
    <source>
        <dbReference type="Proteomes" id="UP000198405"/>
    </source>
</evidence>
<keyword evidence="2" id="KW-1185">Reference proteome</keyword>
<protein>
    <submittedName>
        <fullName evidence="1">Uncharacterized protein</fullName>
    </submittedName>
</protein>
<dbReference type="AlphaFoldDB" id="A0A239AE48"/>